<gene>
    <name evidence="2" type="ORF">BC936DRAFT_146051</name>
</gene>
<reference evidence="2 3" key="1">
    <citation type="journal article" date="2018" name="New Phytol.">
        <title>Phylogenomics of Endogonaceae and evolution of mycorrhizas within Mucoromycota.</title>
        <authorList>
            <person name="Chang Y."/>
            <person name="Desiro A."/>
            <person name="Na H."/>
            <person name="Sandor L."/>
            <person name="Lipzen A."/>
            <person name="Clum A."/>
            <person name="Barry K."/>
            <person name="Grigoriev I.V."/>
            <person name="Martin F.M."/>
            <person name="Stajich J.E."/>
            <person name="Smith M.E."/>
            <person name="Bonito G."/>
            <person name="Spatafora J.W."/>
        </authorList>
    </citation>
    <scope>NUCLEOTIDE SEQUENCE [LARGE SCALE GENOMIC DNA]</scope>
    <source>
        <strain evidence="2 3">GMNB39</strain>
    </source>
</reference>
<name>A0A433D8I2_9FUNG</name>
<dbReference type="AlphaFoldDB" id="A0A433D8I2"/>
<protein>
    <submittedName>
        <fullName evidence="2">Uncharacterized protein</fullName>
    </submittedName>
</protein>
<evidence type="ECO:0000313" key="2">
    <source>
        <dbReference type="EMBL" id="RUP47174.1"/>
    </source>
</evidence>
<sequence length="388" mass="43238">MILTTGDVGEIMFFSWWRPYRLPTPPRRGKKWLIATNCHSTLRLYTPRNGLQLCQPSEQPGVDIHHELEGIISRIHTSLENTASSSPEEEDGEVLLEPDDKILPDAHAEPHVEPGVELGNDDAGIEAANIDLEPVVELENDDAGIEAANGEDELDSDEEGVSLERIVEMPPDTHLEPVVELGNDYAGIEAANIGKGEVVEIIETVTNDDRSEHKEEEGSDVTGEPVNRQSSEEDNNMEEVDGRQKEEVERGESEKEDEEMGNKNADHKGEDGVQPEKQDEDPELGSGHEDDLMDQNAVAPQKQHRENEDETEEEHSSSDMLDQHELEGCKDDLMDQSDAVGDQEPDRQREGNETEEEFSSDELLDQEDEKVVDVGGRVKRTRGCPDLV</sequence>
<comment type="caution">
    <text evidence="2">The sequence shown here is derived from an EMBL/GenBank/DDBJ whole genome shotgun (WGS) entry which is preliminary data.</text>
</comment>
<evidence type="ECO:0000256" key="1">
    <source>
        <dbReference type="SAM" id="MobiDB-lite"/>
    </source>
</evidence>
<feature type="non-terminal residue" evidence="2">
    <location>
        <position position="388"/>
    </location>
</feature>
<feature type="compositionally biased region" description="Basic and acidic residues" evidence="1">
    <location>
        <begin position="314"/>
        <end position="333"/>
    </location>
</feature>
<keyword evidence="3" id="KW-1185">Reference proteome</keyword>
<accession>A0A433D8I2</accession>
<dbReference type="EMBL" id="RBNI01004881">
    <property type="protein sequence ID" value="RUP47174.1"/>
    <property type="molecule type" value="Genomic_DNA"/>
</dbReference>
<feature type="region of interest" description="Disordered" evidence="1">
    <location>
        <begin position="205"/>
        <end position="370"/>
    </location>
</feature>
<dbReference type="Proteomes" id="UP000268093">
    <property type="component" value="Unassembled WGS sequence"/>
</dbReference>
<proteinExistence type="predicted"/>
<feature type="compositionally biased region" description="Acidic residues" evidence="1">
    <location>
        <begin position="353"/>
        <end position="370"/>
    </location>
</feature>
<feature type="compositionally biased region" description="Basic and acidic residues" evidence="1">
    <location>
        <begin position="260"/>
        <end position="277"/>
    </location>
</feature>
<evidence type="ECO:0000313" key="3">
    <source>
        <dbReference type="Proteomes" id="UP000268093"/>
    </source>
</evidence>
<feature type="compositionally biased region" description="Basic and acidic residues" evidence="1">
    <location>
        <begin position="240"/>
        <end position="253"/>
    </location>
</feature>
<feature type="compositionally biased region" description="Basic and acidic residues" evidence="1">
    <location>
        <begin position="207"/>
        <end position="216"/>
    </location>
</feature>
<organism evidence="2 3">
    <name type="scientific">Jimgerdemannia flammicorona</name>
    <dbReference type="NCBI Taxonomy" id="994334"/>
    <lineage>
        <taxon>Eukaryota</taxon>
        <taxon>Fungi</taxon>
        <taxon>Fungi incertae sedis</taxon>
        <taxon>Mucoromycota</taxon>
        <taxon>Mucoromycotina</taxon>
        <taxon>Endogonomycetes</taxon>
        <taxon>Endogonales</taxon>
        <taxon>Endogonaceae</taxon>
        <taxon>Jimgerdemannia</taxon>
    </lineage>
</organism>